<dbReference type="EMBL" id="JBBYHV010000001">
    <property type="protein sequence ID" value="MEL1250493.1"/>
    <property type="molecule type" value="Genomic_DNA"/>
</dbReference>
<evidence type="ECO:0000313" key="1">
    <source>
        <dbReference type="EMBL" id="MEL1250493.1"/>
    </source>
</evidence>
<gene>
    <name evidence="1" type="ORF">AAEO60_07410</name>
</gene>
<reference evidence="1 2" key="1">
    <citation type="submission" date="2024-04" db="EMBL/GenBank/DDBJ databases">
        <title>Aurantiacibacter sp. DGU6 16S ribosomal RNA gene Genome sequencing and assembly.</title>
        <authorList>
            <person name="Park S."/>
        </authorList>
    </citation>
    <scope>NUCLEOTIDE SEQUENCE [LARGE SCALE GENOMIC DNA]</scope>
    <source>
        <strain evidence="1 2">DGU6</strain>
    </source>
</reference>
<protein>
    <recommendedName>
        <fullName evidence="3">Cysteine-rich CPCC domain-containing protein</fullName>
    </recommendedName>
</protein>
<comment type="caution">
    <text evidence="1">The sequence shown here is derived from an EMBL/GenBank/DDBJ whole genome shotgun (WGS) entry which is preliminary data.</text>
</comment>
<evidence type="ECO:0000313" key="2">
    <source>
        <dbReference type="Proteomes" id="UP001497045"/>
    </source>
</evidence>
<proteinExistence type="predicted"/>
<organism evidence="1 2">
    <name type="scientific">Aurantiacibacter gilvus</name>
    <dbReference type="NCBI Taxonomy" id="3139141"/>
    <lineage>
        <taxon>Bacteria</taxon>
        <taxon>Pseudomonadati</taxon>
        <taxon>Pseudomonadota</taxon>
        <taxon>Alphaproteobacteria</taxon>
        <taxon>Sphingomonadales</taxon>
        <taxon>Erythrobacteraceae</taxon>
        <taxon>Aurantiacibacter</taxon>
    </lineage>
</organism>
<name>A0ABU9IEZ1_9SPHN</name>
<sequence>MSFDYRSLNIQSKTGDWLCPSCGFPGYFRGLSFVEGGPLIGTGICPCCTYEPGFDDVAAASGTPHSEPIDALRAYSKEWFAGGMRWWGNLAPIPGDWSPEKQAEGWKLHCKPILK</sequence>
<dbReference type="Proteomes" id="UP001497045">
    <property type="component" value="Unassembled WGS sequence"/>
</dbReference>
<dbReference type="RefSeq" id="WP_341673012.1">
    <property type="nucleotide sequence ID" value="NZ_JBBYHV010000001.1"/>
</dbReference>
<keyword evidence="2" id="KW-1185">Reference proteome</keyword>
<evidence type="ECO:0008006" key="3">
    <source>
        <dbReference type="Google" id="ProtNLM"/>
    </source>
</evidence>
<accession>A0ABU9IEZ1</accession>